<evidence type="ECO:0000256" key="1">
    <source>
        <dbReference type="SAM" id="MobiDB-lite"/>
    </source>
</evidence>
<keyword evidence="2" id="KW-1185">Reference proteome</keyword>
<feature type="compositionally biased region" description="Low complexity" evidence="1">
    <location>
        <begin position="133"/>
        <end position="153"/>
    </location>
</feature>
<feature type="compositionally biased region" description="Acidic residues" evidence="1">
    <location>
        <begin position="12"/>
        <end position="22"/>
    </location>
</feature>
<feature type="region of interest" description="Disordered" evidence="1">
    <location>
        <begin position="1"/>
        <end position="448"/>
    </location>
</feature>
<reference evidence="3" key="2">
    <citation type="submission" date="2019-10" db="EMBL/GenBank/DDBJ databases">
        <authorList>
            <consortium name="NCBI Genome Project"/>
        </authorList>
    </citation>
    <scope>NUCLEOTIDE SEQUENCE</scope>
    <source>
        <strain evidence="3">NI907</strain>
    </source>
</reference>
<dbReference type="AlphaFoldDB" id="A0A6P8B288"/>
<evidence type="ECO:0000313" key="2">
    <source>
        <dbReference type="Proteomes" id="UP000515153"/>
    </source>
</evidence>
<feature type="compositionally biased region" description="Gly residues" evidence="1">
    <location>
        <begin position="102"/>
        <end position="117"/>
    </location>
</feature>
<dbReference type="Proteomes" id="UP000515153">
    <property type="component" value="Unplaced"/>
</dbReference>
<reference evidence="3" key="3">
    <citation type="submission" date="2025-08" db="UniProtKB">
        <authorList>
            <consortium name="RefSeq"/>
        </authorList>
    </citation>
    <scope>IDENTIFICATION</scope>
    <source>
        <strain evidence="3">NI907</strain>
    </source>
</reference>
<name>A0A6P8B288_PYRGI</name>
<dbReference type="KEGG" id="pgri:PgNI_07163"/>
<feature type="compositionally biased region" description="Gly residues" evidence="1">
    <location>
        <begin position="366"/>
        <end position="378"/>
    </location>
</feature>
<feature type="compositionally biased region" description="Polar residues" evidence="1">
    <location>
        <begin position="37"/>
        <end position="56"/>
    </location>
</feature>
<feature type="compositionally biased region" description="Basic residues" evidence="1">
    <location>
        <begin position="352"/>
        <end position="365"/>
    </location>
</feature>
<sequence>MDDQFNVRTDDDLFLDDFEPVESEAVPSAVAPEPQTPIDSSPSATSAPETRPTTSEARPPNPTPRKAASTRPPHSASHEPRPRGQLGQSRHAPAASSPNTRGGRGQRGRGGGGGGMGKPHAQAVQQATKPEPAEVNSAVAAAAAPEDSSNAAEGATPSATADEDPNAPPPNAPTGPAAATAATGGQQTPVKPASVTSEARLKSGANPRTKLTDEELSAKMAAMAVASAEKMRRHNQAQRDERDHEMAMARSAEDARKRRAAEQEKRRQAEEDRQRLEDERARNRERKLKAMGAKDGAWEQEAQQEDRRAFTGGANGGIRGSKGLHSGRLGGLQGSKYATGDGDDFAEERGYHNHRVGRGGGRGRGRGGDFGGGGGGRNGQQVSKPAINNEAEFPPLSTNAAPKASVVDAVKKSETPAKMFSPLAPNARWDDEVEAEDARAKAEDKPAA</sequence>
<reference evidence="3" key="1">
    <citation type="journal article" date="2019" name="Mol. Biol. Evol.">
        <title>Blast fungal genomes show frequent chromosomal changes, gene gains and losses, and effector gene turnover.</title>
        <authorList>
            <person name="Gomez Luciano L.B."/>
            <person name="Jason Tsai I."/>
            <person name="Chuma I."/>
            <person name="Tosa Y."/>
            <person name="Chen Y.H."/>
            <person name="Li J.Y."/>
            <person name="Li M.Y."/>
            <person name="Jade Lu M.Y."/>
            <person name="Nakayashiki H."/>
            <person name="Li W.H."/>
        </authorList>
    </citation>
    <scope>NUCLEOTIDE SEQUENCE</scope>
    <source>
        <strain evidence="3">NI907</strain>
    </source>
</reference>
<protein>
    <submittedName>
        <fullName evidence="3">Uncharacterized protein</fullName>
    </submittedName>
</protein>
<gene>
    <name evidence="3" type="ORF">PgNI_07163</name>
</gene>
<feature type="compositionally biased region" description="Low complexity" evidence="1">
    <location>
        <begin position="174"/>
        <end position="189"/>
    </location>
</feature>
<feature type="compositionally biased region" description="Low complexity" evidence="1">
    <location>
        <begin position="218"/>
        <end position="228"/>
    </location>
</feature>
<accession>A0A6P8B288</accession>
<dbReference type="RefSeq" id="XP_030981298.1">
    <property type="nucleotide sequence ID" value="XM_031127179.1"/>
</dbReference>
<feature type="compositionally biased region" description="Basic and acidic residues" evidence="1">
    <location>
        <begin position="237"/>
        <end position="282"/>
    </location>
</feature>
<dbReference type="GeneID" id="41962088"/>
<proteinExistence type="predicted"/>
<evidence type="ECO:0000313" key="3">
    <source>
        <dbReference type="RefSeq" id="XP_030981298.1"/>
    </source>
</evidence>
<feature type="compositionally biased region" description="Basic and acidic residues" evidence="1">
    <location>
        <begin position="436"/>
        <end position="448"/>
    </location>
</feature>
<organism evidence="2 3">
    <name type="scientific">Pyricularia grisea</name>
    <name type="common">Crabgrass-specific blast fungus</name>
    <name type="synonym">Magnaporthe grisea</name>
    <dbReference type="NCBI Taxonomy" id="148305"/>
    <lineage>
        <taxon>Eukaryota</taxon>
        <taxon>Fungi</taxon>
        <taxon>Dikarya</taxon>
        <taxon>Ascomycota</taxon>
        <taxon>Pezizomycotina</taxon>
        <taxon>Sordariomycetes</taxon>
        <taxon>Sordariomycetidae</taxon>
        <taxon>Magnaporthales</taxon>
        <taxon>Pyriculariaceae</taxon>
        <taxon>Pyricularia</taxon>
    </lineage>
</organism>